<dbReference type="Pfam" id="PF13707">
    <property type="entry name" value="RloB"/>
    <property type="match status" value="1"/>
</dbReference>
<proteinExistence type="predicted"/>
<organism evidence="1 2">
    <name type="scientific">Corynebacterium efficiens (strain DSM 44549 / YS-314 / AJ 12310 / JCM 11189 / NBRC 100395)</name>
    <dbReference type="NCBI Taxonomy" id="196164"/>
    <lineage>
        <taxon>Bacteria</taxon>
        <taxon>Bacillati</taxon>
        <taxon>Actinomycetota</taxon>
        <taxon>Actinomycetes</taxon>
        <taxon>Mycobacteriales</taxon>
        <taxon>Corynebacteriaceae</taxon>
        <taxon>Corynebacterium</taxon>
    </lineage>
</organism>
<dbReference type="STRING" id="196164.gene:10743349"/>
<dbReference type="EMBL" id="BA000035">
    <property type="protein sequence ID" value="BAC19709.1"/>
    <property type="molecule type" value="Genomic_DNA"/>
</dbReference>
<accession>Q8FSZ3</accession>
<dbReference type="OrthoDB" id="9796523at2"/>
<dbReference type="eggNOG" id="ENOG5030M11">
    <property type="taxonomic scope" value="Bacteria"/>
</dbReference>
<protein>
    <recommendedName>
        <fullName evidence="3">RloB domain-containing protein</fullName>
    </recommendedName>
</protein>
<dbReference type="AlphaFoldDB" id="Q8FSZ3"/>
<name>Q8FSZ3_COREF</name>
<dbReference type="KEGG" id="cef:CE2899"/>
<keyword evidence="2" id="KW-1185">Reference proteome</keyword>
<reference evidence="1 2" key="1">
    <citation type="journal article" date="2003" name="Genome Res.">
        <title>Comparative complete genome sequence analysis of the amino acid replacements responsible for the thermostability of Corynebacterium efficiens.</title>
        <authorList>
            <person name="Nishio Y."/>
            <person name="Nakamura Y."/>
            <person name="Kawarabayasi Y."/>
            <person name="Usuda Y."/>
            <person name="Kimura E."/>
            <person name="Sugimoto S."/>
            <person name="Matsui K."/>
            <person name="Yamagishi A."/>
            <person name="Kikuchi H."/>
            <person name="Ikeo K."/>
            <person name="Gojobori T."/>
        </authorList>
    </citation>
    <scope>NUCLEOTIDE SEQUENCE [LARGE SCALE GENOMIC DNA]</scope>
    <source>
        <strain evidence="2">DSM 44549 / YS-314 / AJ 12310 / JCM 11189 / NBRC 100395</strain>
    </source>
</reference>
<dbReference type="Proteomes" id="UP000001409">
    <property type="component" value="Chromosome"/>
</dbReference>
<evidence type="ECO:0000313" key="2">
    <source>
        <dbReference type="Proteomes" id="UP000001409"/>
    </source>
</evidence>
<dbReference type="HOGENOM" id="CLU_090993_3_1_11"/>
<dbReference type="RefSeq" id="WP_011076136.1">
    <property type="nucleotide sequence ID" value="NC_004369.1"/>
</dbReference>
<sequence>MAKPEKKASVRRYRRLYIIGVEGQTEEAYFRRFMNQRASVKVIPKKGRSSNPLSVLNTVEEKLIEQKRLGQLKPGDQAWVVIDRDQWESEHLNQLFTWANERKDRGVGLSSPNFEYWVLLHADDCRTVKDKNTLDAALKRVLPGYQKNNANTIPITPDSLREATSRARRNLTDMPNSLEQAEEGRSAFTTVHFLVDNLLRDLTRD</sequence>
<evidence type="ECO:0008006" key="3">
    <source>
        <dbReference type="Google" id="ProtNLM"/>
    </source>
</evidence>
<evidence type="ECO:0000313" key="1">
    <source>
        <dbReference type="EMBL" id="BAC19709.1"/>
    </source>
</evidence>
<dbReference type="InterPro" id="IPR025591">
    <property type="entry name" value="RloB"/>
</dbReference>